<protein>
    <submittedName>
        <fullName evidence="2">Ligase-associated DNA damage response exonuclease</fullName>
        <ecNumber evidence="2">3.1.-.-</ecNumber>
    </submittedName>
</protein>
<evidence type="ECO:0000313" key="3">
    <source>
        <dbReference type="Proteomes" id="UP000321907"/>
    </source>
</evidence>
<reference evidence="2 3" key="1">
    <citation type="submission" date="2019-08" db="EMBL/GenBank/DDBJ databases">
        <title>Lewinella sp. strain SSH13 Genome sequencing and assembly.</title>
        <authorList>
            <person name="Kim I."/>
        </authorList>
    </citation>
    <scope>NUCLEOTIDE SEQUENCE [LARGE SCALE GENOMIC DNA]</scope>
    <source>
        <strain evidence="2 3">SSH13</strain>
    </source>
</reference>
<keyword evidence="2" id="KW-0540">Nuclease</keyword>
<proteinExistence type="predicted"/>
<dbReference type="InterPro" id="IPR026360">
    <property type="entry name" value="Xnuc_lig_assoc"/>
</dbReference>
<gene>
    <name evidence="2" type="ORF">FUA23_02695</name>
</gene>
<dbReference type="Proteomes" id="UP000321907">
    <property type="component" value="Unassembled WGS sequence"/>
</dbReference>
<dbReference type="Gene3D" id="3.60.15.10">
    <property type="entry name" value="Ribonuclease Z/Hydroxyacylglutathione hydrolase-like"/>
    <property type="match status" value="1"/>
</dbReference>
<dbReference type="SUPFAM" id="SSF56281">
    <property type="entry name" value="Metallo-hydrolase/oxidoreductase"/>
    <property type="match status" value="1"/>
</dbReference>
<dbReference type="Gene3D" id="3.40.50.10890">
    <property type="match status" value="1"/>
</dbReference>
<dbReference type="PANTHER" id="PTHR11203:SF49">
    <property type="entry name" value="BLL1145 PROTEIN"/>
    <property type="match status" value="1"/>
</dbReference>
<accession>A0A5C7G0F6</accession>
<evidence type="ECO:0000256" key="1">
    <source>
        <dbReference type="SAM" id="MobiDB-lite"/>
    </source>
</evidence>
<dbReference type="EC" id="3.1.-.-" evidence="2"/>
<sequence length="349" mass="38831">MQDGFKKDDLLQFTERGIWCPPADIYIDPWRPVKRAMITHGHSDHSRYGHDSYLCTTQAAPAIKYRLGDINLQTVDFGKRTVINGVEFSFHPAGHILGSAQIRVAYKGEVWVASGDYKLENDGLAEPFESVPCHTFITESTFGLPIYDWKPQEEVFAAINDWWRANAAEGKVSLITAYSLGKAQRIIQSLDTSIGKIYTHGAVENMNEVMRAQGVPLAPTTRVTQEIAPKDYPGHLVIAPPSALNSSWIKKFKPLSRAVASGWMSLRGARRRRSVERGFVLSDHVDWKDLNAAVDATGAERVIVTHGYTNIYTKYLNEKGILAQAAQTEFSNEGDDVKEESAESGKTES</sequence>
<dbReference type="InterPro" id="IPR050698">
    <property type="entry name" value="MBL"/>
</dbReference>
<dbReference type="GO" id="GO:0004527">
    <property type="term" value="F:exonuclease activity"/>
    <property type="evidence" value="ECO:0007669"/>
    <property type="project" value="UniProtKB-KW"/>
</dbReference>
<dbReference type="NCBIfam" id="TIGR04122">
    <property type="entry name" value="Xnuc_lig_assoc"/>
    <property type="match status" value="1"/>
</dbReference>
<feature type="compositionally biased region" description="Basic and acidic residues" evidence="1">
    <location>
        <begin position="339"/>
        <end position="349"/>
    </location>
</feature>
<dbReference type="RefSeq" id="WP_147929174.1">
    <property type="nucleotide sequence ID" value="NZ_VOXD01000003.1"/>
</dbReference>
<evidence type="ECO:0000313" key="2">
    <source>
        <dbReference type="EMBL" id="TXF91155.1"/>
    </source>
</evidence>
<name>A0A5C7G0F6_9BACT</name>
<dbReference type="OrthoDB" id="9803916at2"/>
<dbReference type="InterPro" id="IPR036866">
    <property type="entry name" value="RibonucZ/Hydroxyglut_hydro"/>
</dbReference>
<feature type="region of interest" description="Disordered" evidence="1">
    <location>
        <begin position="327"/>
        <end position="349"/>
    </location>
</feature>
<organism evidence="2 3">
    <name type="scientific">Neolewinella aurantiaca</name>
    <dbReference type="NCBI Taxonomy" id="2602767"/>
    <lineage>
        <taxon>Bacteria</taxon>
        <taxon>Pseudomonadati</taxon>
        <taxon>Bacteroidota</taxon>
        <taxon>Saprospiria</taxon>
        <taxon>Saprospirales</taxon>
        <taxon>Lewinellaceae</taxon>
        <taxon>Neolewinella</taxon>
    </lineage>
</organism>
<dbReference type="PANTHER" id="PTHR11203">
    <property type="entry name" value="CLEAVAGE AND POLYADENYLATION SPECIFICITY FACTOR FAMILY MEMBER"/>
    <property type="match status" value="1"/>
</dbReference>
<dbReference type="EMBL" id="VOXD01000003">
    <property type="protein sequence ID" value="TXF91155.1"/>
    <property type="molecule type" value="Genomic_DNA"/>
</dbReference>
<keyword evidence="2" id="KW-0436">Ligase</keyword>
<comment type="caution">
    <text evidence="2">The sequence shown here is derived from an EMBL/GenBank/DDBJ whole genome shotgun (WGS) entry which is preliminary data.</text>
</comment>
<dbReference type="GO" id="GO:0016874">
    <property type="term" value="F:ligase activity"/>
    <property type="evidence" value="ECO:0007669"/>
    <property type="project" value="UniProtKB-KW"/>
</dbReference>
<dbReference type="AlphaFoldDB" id="A0A5C7G0F6"/>
<keyword evidence="3" id="KW-1185">Reference proteome</keyword>
<keyword evidence="2" id="KW-0269">Exonuclease</keyword>
<keyword evidence="2" id="KW-0378">Hydrolase</keyword>
<dbReference type="GO" id="GO:0004521">
    <property type="term" value="F:RNA endonuclease activity"/>
    <property type="evidence" value="ECO:0007669"/>
    <property type="project" value="TreeGrafter"/>
</dbReference>